<dbReference type="EMBL" id="GL945435">
    <property type="protein sequence ID" value="EGO24022.1"/>
    <property type="molecule type" value="Genomic_DNA"/>
</dbReference>
<evidence type="ECO:0008006" key="2">
    <source>
        <dbReference type="Google" id="ProtNLM"/>
    </source>
</evidence>
<dbReference type="PANTHER" id="PTHR47938">
    <property type="entry name" value="RESPIRATORY COMPLEX I CHAPERONE (CIA84), PUTATIVE (AFU_ORTHOLOGUE AFUA_2G06020)-RELATED"/>
    <property type="match status" value="1"/>
</dbReference>
<dbReference type="GO" id="GO:0140053">
    <property type="term" value="P:mitochondrial gene expression"/>
    <property type="evidence" value="ECO:0007669"/>
    <property type="project" value="TreeGrafter"/>
</dbReference>
<dbReference type="InterPro" id="IPR011990">
    <property type="entry name" value="TPR-like_helical_dom_sf"/>
</dbReference>
<dbReference type="GeneID" id="18819794"/>
<dbReference type="AlphaFoldDB" id="F8NZK2"/>
<dbReference type="Proteomes" id="UP000008064">
    <property type="component" value="Unassembled WGS sequence"/>
</dbReference>
<dbReference type="RefSeq" id="XP_007319784.1">
    <property type="nucleotide sequence ID" value="XM_007319722.1"/>
</dbReference>
<dbReference type="GO" id="GO:0005739">
    <property type="term" value="C:mitochondrion"/>
    <property type="evidence" value="ECO:0007669"/>
    <property type="project" value="TreeGrafter"/>
</dbReference>
<accession>F8NZK2</accession>
<sequence>MRELDIRVPDFIIPDGMIRLFYERAKRLEKGSIAELLYKHTQLPPVLERVQYPPPRGPTLTWFMDHLTTGSRNMHLARLLAKQVVDGFELIPVQDRASFIILTAAHGFAVQARALWERYAQGRDRDVVVGNAAAMIRVVSLFSDLISRTRKKVDNMEVGKDDEAEGVESLNREYYEQQLDVFSEFAFRVLGEFRQSIEPLEDADHYHLTALARAYFVLGRVSDGFDTFKVILDRKEVPDTHDINVALSAMAEYSPRNAAGMIERMIERGVSPDAVTFGTVLHHSVVHGDMDLVCSLINRAQELDRGELSLKAVAALIRASVKMEDEDKGTLKTNLRRAMGIIRSMKDMEIVCTPNTGKYCIFASLHVDEPVMAFKFWDMLVKAKTEWDDREQSFQRRLIASMIRRHYQAGWLSRDRGMLMLGRLREKPGRAMIERTE</sequence>
<dbReference type="GO" id="GO:0003729">
    <property type="term" value="F:mRNA binding"/>
    <property type="evidence" value="ECO:0007669"/>
    <property type="project" value="TreeGrafter"/>
</dbReference>
<dbReference type="Gene3D" id="1.25.40.10">
    <property type="entry name" value="Tetratricopeptide repeat domain"/>
    <property type="match status" value="1"/>
</dbReference>
<organism>
    <name type="scientific">Serpula lacrymans var. lacrymans (strain S7.9)</name>
    <name type="common">Dry rot fungus</name>
    <dbReference type="NCBI Taxonomy" id="578457"/>
    <lineage>
        <taxon>Eukaryota</taxon>
        <taxon>Fungi</taxon>
        <taxon>Dikarya</taxon>
        <taxon>Basidiomycota</taxon>
        <taxon>Agaricomycotina</taxon>
        <taxon>Agaricomycetes</taxon>
        <taxon>Agaricomycetidae</taxon>
        <taxon>Boletales</taxon>
        <taxon>Coniophorineae</taxon>
        <taxon>Serpulaceae</taxon>
        <taxon>Serpula</taxon>
    </lineage>
</organism>
<dbReference type="KEGG" id="sla:SERLADRAFT_470645"/>
<dbReference type="OrthoDB" id="185373at2759"/>
<gene>
    <name evidence="1" type="ORF">SERLADRAFT_470645</name>
</gene>
<name>F8NZK2_SERL9</name>
<protein>
    <recommendedName>
        <fullName evidence="2">Pentacotripeptide-repeat region of PRORP domain-containing protein</fullName>
    </recommendedName>
</protein>
<reference evidence="1" key="1">
    <citation type="submission" date="2011-04" db="EMBL/GenBank/DDBJ databases">
        <title>Evolution of plant cell wall degrading machinery underlies the functional diversity of forest fungi.</title>
        <authorList>
            <consortium name="US DOE Joint Genome Institute (JGI-PGF)"/>
            <person name="Eastwood D.C."/>
            <person name="Floudas D."/>
            <person name="Binder M."/>
            <person name="Majcherczyk A."/>
            <person name="Schneider P."/>
            <person name="Aerts A."/>
            <person name="Asiegbu F.O."/>
            <person name="Baker S.E."/>
            <person name="Barry K."/>
            <person name="Bendiksby M."/>
            <person name="Blumentritt M."/>
            <person name="Coutinho P.M."/>
            <person name="Cullen D."/>
            <person name="Cullen D."/>
            <person name="Gathman A."/>
            <person name="Goodell B."/>
            <person name="Henrissat B."/>
            <person name="Ihrmark K."/>
            <person name="Kauserud H."/>
            <person name="Kohler A."/>
            <person name="LaButti K."/>
            <person name="Lapidus A."/>
            <person name="Lavin J.L."/>
            <person name="Lee Y.-H."/>
            <person name="Lindquist E."/>
            <person name="Lilly W."/>
            <person name="Lucas S."/>
            <person name="Morin E."/>
            <person name="Murat C."/>
            <person name="Oguiza J.A."/>
            <person name="Park J."/>
            <person name="Pisabarro A.G."/>
            <person name="Riley R."/>
            <person name="Rosling A."/>
            <person name="Salamov A."/>
            <person name="Schmidt O."/>
            <person name="Schmutz J."/>
            <person name="Skrede I."/>
            <person name="Stenlid J."/>
            <person name="Wiebenga A."/>
            <person name="Xie X."/>
            <person name="Kues U."/>
            <person name="Hibbett D.S."/>
            <person name="Hoffmeister D."/>
            <person name="Hogberg N."/>
            <person name="Martin F."/>
            <person name="Grigoriev I.V."/>
            <person name="Watkinson S.C."/>
        </authorList>
    </citation>
    <scope>NUCLEOTIDE SEQUENCE</scope>
    <source>
        <strain evidence="1">S7.9</strain>
    </source>
</reference>
<dbReference type="HOGENOM" id="CLU_014400_1_0_1"/>
<evidence type="ECO:0000313" key="1">
    <source>
        <dbReference type="EMBL" id="EGO24022.1"/>
    </source>
</evidence>
<proteinExistence type="predicted"/>
<dbReference type="PANTHER" id="PTHR47938:SF35">
    <property type="entry name" value="PENTATRICOPEPTIDE REPEAT-CONTAINING PROTEIN 4, MITOCHONDRIAL-RELATED"/>
    <property type="match status" value="1"/>
</dbReference>